<dbReference type="Gene3D" id="2.160.10.10">
    <property type="entry name" value="Hexapeptide repeat proteins"/>
    <property type="match status" value="1"/>
</dbReference>
<accession>A0A9N9A8V9</accession>
<dbReference type="SUPFAM" id="SSF51161">
    <property type="entry name" value="Trimeric LpxA-like enzymes"/>
    <property type="match status" value="1"/>
</dbReference>
<dbReference type="GO" id="GO:0007052">
    <property type="term" value="P:mitotic spindle organization"/>
    <property type="evidence" value="ECO:0007669"/>
    <property type="project" value="TreeGrafter"/>
</dbReference>
<comment type="caution">
    <text evidence="7">The sequence shown here is derived from an EMBL/GenBank/DDBJ whole genome shotgun (WGS) entry which is preliminary data.</text>
</comment>
<comment type="function">
    <text evidence="6">Part of the dynactin complex that activates the molecular motor dynein for ultra-processive transport along microtubules.</text>
</comment>
<evidence type="ECO:0000313" key="8">
    <source>
        <dbReference type="Proteomes" id="UP000789570"/>
    </source>
</evidence>
<evidence type="ECO:0000256" key="5">
    <source>
        <dbReference type="ARBA" id="ARBA00023212"/>
    </source>
</evidence>
<proteinExistence type="inferred from homology"/>
<keyword evidence="4" id="KW-0963">Cytoplasm</keyword>
<evidence type="ECO:0000256" key="2">
    <source>
        <dbReference type="ARBA" id="ARBA00007719"/>
    </source>
</evidence>
<evidence type="ECO:0000256" key="6">
    <source>
        <dbReference type="ARBA" id="ARBA00034687"/>
    </source>
</evidence>
<comment type="subcellular location">
    <subcellularLocation>
        <location evidence="1">Cytoplasm</location>
        <location evidence="1">Cytoskeleton</location>
    </subcellularLocation>
</comment>
<dbReference type="GO" id="GO:0070840">
    <property type="term" value="F:dynein complex binding"/>
    <property type="evidence" value="ECO:0007669"/>
    <property type="project" value="TreeGrafter"/>
</dbReference>
<gene>
    <name evidence="7" type="ORF">FCALED_LOCUS4756</name>
</gene>
<dbReference type="InterPro" id="IPR027777">
    <property type="entry name" value="DCTN6"/>
</dbReference>
<evidence type="ECO:0000256" key="3">
    <source>
        <dbReference type="ARBA" id="ARBA00016573"/>
    </source>
</evidence>
<dbReference type="EMBL" id="CAJVPQ010000948">
    <property type="protein sequence ID" value="CAG8522178.1"/>
    <property type="molecule type" value="Genomic_DNA"/>
</dbReference>
<dbReference type="AlphaFoldDB" id="A0A9N9A8V9"/>
<dbReference type="Proteomes" id="UP000789570">
    <property type="component" value="Unassembled WGS sequence"/>
</dbReference>
<evidence type="ECO:0000256" key="4">
    <source>
        <dbReference type="ARBA" id="ARBA00022490"/>
    </source>
</evidence>
<evidence type="ECO:0000256" key="1">
    <source>
        <dbReference type="ARBA" id="ARBA00004245"/>
    </source>
</evidence>
<evidence type="ECO:0000313" key="7">
    <source>
        <dbReference type="EMBL" id="CAG8522178.1"/>
    </source>
</evidence>
<sequence length="179" mass="19434">MPKDHAITIGKRAVVCQDIELKGEIQIGPGGPIIIGQNNIVEENVTIINKLPTALTIGDDNVFEVGCYVEGSKIGSKNIIEAKARILSGTSLGNNCVVGAVCSTKKDEIILDNTVIYGDHHNRRIQTASANQISSLHTRHLDYLREVLPKFNHIRVVGAPESQEIVPISRKAIKQTASH</sequence>
<name>A0A9N9A8V9_9GLOM</name>
<protein>
    <recommendedName>
        <fullName evidence="3">Dynactin subunit 6</fullName>
    </recommendedName>
</protein>
<reference evidence="7" key="1">
    <citation type="submission" date="2021-06" db="EMBL/GenBank/DDBJ databases">
        <authorList>
            <person name="Kallberg Y."/>
            <person name="Tangrot J."/>
            <person name="Rosling A."/>
        </authorList>
    </citation>
    <scope>NUCLEOTIDE SEQUENCE</scope>
    <source>
        <strain evidence="7">UK204</strain>
    </source>
</reference>
<dbReference type="InterPro" id="IPR011004">
    <property type="entry name" value="Trimer_LpxA-like_sf"/>
</dbReference>
<keyword evidence="8" id="KW-1185">Reference proteome</keyword>
<dbReference type="PANTHER" id="PTHR13072:SF0">
    <property type="entry name" value="DYNACTIN SUBUNIT 6"/>
    <property type="match status" value="1"/>
</dbReference>
<comment type="similarity">
    <text evidence="2">Belongs to the dynactin subunits 5/6 family. Dynactin subunit 6 subfamily.</text>
</comment>
<dbReference type="PANTHER" id="PTHR13072">
    <property type="entry name" value="DYNACTIN 6"/>
    <property type="match status" value="1"/>
</dbReference>
<organism evidence="7 8">
    <name type="scientific">Funneliformis caledonium</name>
    <dbReference type="NCBI Taxonomy" id="1117310"/>
    <lineage>
        <taxon>Eukaryota</taxon>
        <taxon>Fungi</taxon>
        <taxon>Fungi incertae sedis</taxon>
        <taxon>Mucoromycota</taxon>
        <taxon>Glomeromycotina</taxon>
        <taxon>Glomeromycetes</taxon>
        <taxon>Glomerales</taxon>
        <taxon>Glomeraceae</taxon>
        <taxon>Funneliformis</taxon>
    </lineage>
</organism>
<dbReference type="GO" id="GO:0005869">
    <property type="term" value="C:dynactin complex"/>
    <property type="evidence" value="ECO:0007669"/>
    <property type="project" value="InterPro"/>
</dbReference>
<dbReference type="OrthoDB" id="2355at2759"/>
<keyword evidence="5" id="KW-0206">Cytoskeleton</keyword>